<gene>
    <name evidence="4" type="ORF">GCM10023082_39620</name>
</gene>
<evidence type="ECO:0000313" key="5">
    <source>
        <dbReference type="Proteomes" id="UP001499884"/>
    </source>
</evidence>
<sequence length="394" mass="41416">MAALPEHTGQPPETVTAPGAALRGRRTDRAPRMPGPGPVSQGRVRGRAGSAAAVPARPRALAGTSRHVPFRTPLLVSATFRLGRDWVAPRAPCTEKIDGIEASATMDARETWDFTDDRGLRVTADSRPERLVAYVQAGATLWDHGLRPLGVFGSHHDGDTQDPAKAGGLPLDEILSFGSGSGVDVEALVAAGPDLVVAVTYGGDQVYGLDPEAAKHLGEQVLIVVLDVGGSRTLAGVRSRFGELARSLGAPAGASAAGEAELARAEERLRTLATRSVRPRVLALSAADAEKAYLARPTSWPDLRALSERGVGLVDPGGEGGGNWRTVTWAEAEELRPDIVLADVRANAAPREALAGTAEWARIAEHAQILPWNPEPPASHHAHALFFDTVADAM</sequence>
<dbReference type="Proteomes" id="UP001499884">
    <property type="component" value="Unassembled WGS sequence"/>
</dbReference>
<evidence type="ECO:0000313" key="4">
    <source>
        <dbReference type="EMBL" id="GAA3738484.1"/>
    </source>
</evidence>
<keyword evidence="1" id="KW-0813">Transport</keyword>
<dbReference type="CDD" id="cd00636">
    <property type="entry name" value="TroA-like"/>
    <property type="match status" value="1"/>
</dbReference>
<keyword evidence="5" id="KW-1185">Reference proteome</keyword>
<protein>
    <submittedName>
        <fullName evidence="4">ABC transporter substrate-binding protein</fullName>
    </submittedName>
</protein>
<organism evidence="4 5">
    <name type="scientific">Streptomyces tremellae</name>
    <dbReference type="NCBI Taxonomy" id="1124239"/>
    <lineage>
        <taxon>Bacteria</taxon>
        <taxon>Bacillati</taxon>
        <taxon>Actinomycetota</taxon>
        <taxon>Actinomycetes</taxon>
        <taxon>Kitasatosporales</taxon>
        <taxon>Streptomycetaceae</taxon>
        <taxon>Streptomyces</taxon>
    </lineage>
</organism>
<accession>A0ABP7FIA9</accession>
<dbReference type="EMBL" id="BAABEP010000028">
    <property type="protein sequence ID" value="GAA3738484.1"/>
    <property type="molecule type" value="Genomic_DNA"/>
</dbReference>
<comment type="caution">
    <text evidence="4">The sequence shown here is derived from an EMBL/GenBank/DDBJ whole genome shotgun (WGS) entry which is preliminary data.</text>
</comment>
<keyword evidence="2" id="KW-0732">Signal</keyword>
<reference evidence="5" key="1">
    <citation type="journal article" date="2019" name="Int. J. Syst. Evol. Microbiol.">
        <title>The Global Catalogue of Microorganisms (GCM) 10K type strain sequencing project: providing services to taxonomists for standard genome sequencing and annotation.</title>
        <authorList>
            <consortium name="The Broad Institute Genomics Platform"/>
            <consortium name="The Broad Institute Genome Sequencing Center for Infectious Disease"/>
            <person name="Wu L."/>
            <person name="Ma J."/>
        </authorList>
    </citation>
    <scope>NUCLEOTIDE SEQUENCE [LARGE SCALE GENOMIC DNA]</scope>
    <source>
        <strain evidence="5">JCM 30846</strain>
    </source>
</reference>
<evidence type="ECO:0000256" key="2">
    <source>
        <dbReference type="ARBA" id="ARBA00022729"/>
    </source>
</evidence>
<proteinExistence type="predicted"/>
<evidence type="ECO:0000256" key="3">
    <source>
        <dbReference type="SAM" id="MobiDB-lite"/>
    </source>
</evidence>
<feature type="region of interest" description="Disordered" evidence="3">
    <location>
        <begin position="1"/>
        <end position="62"/>
    </location>
</feature>
<dbReference type="InterPro" id="IPR051313">
    <property type="entry name" value="Bact_iron-sidero_bind"/>
</dbReference>
<name>A0ABP7FIA9_9ACTN</name>
<dbReference type="PANTHER" id="PTHR30532:SF24">
    <property type="entry name" value="FERRIC ENTEROBACTIN-BINDING PERIPLASMIC PROTEIN FEPB"/>
    <property type="match status" value="1"/>
</dbReference>
<evidence type="ECO:0000256" key="1">
    <source>
        <dbReference type="ARBA" id="ARBA00022448"/>
    </source>
</evidence>
<dbReference type="PANTHER" id="PTHR30532">
    <property type="entry name" value="IRON III DICITRATE-BINDING PERIPLASMIC PROTEIN"/>
    <property type="match status" value="1"/>
</dbReference>
<dbReference type="SUPFAM" id="SSF53807">
    <property type="entry name" value="Helical backbone' metal receptor"/>
    <property type="match status" value="1"/>
</dbReference>
<feature type="compositionally biased region" description="Low complexity" evidence="3">
    <location>
        <begin position="47"/>
        <end position="62"/>
    </location>
</feature>
<dbReference type="Gene3D" id="3.40.50.1980">
    <property type="entry name" value="Nitrogenase molybdenum iron protein domain"/>
    <property type="match status" value="2"/>
</dbReference>